<name>A0A671NBC8_9TELE</name>
<keyword evidence="3 4" id="KW-0067">ATP-binding</keyword>
<evidence type="ECO:0000313" key="8">
    <source>
        <dbReference type="Ensembl" id="ENSSANP00000040383.1"/>
    </source>
</evidence>
<dbReference type="PROSITE" id="PS00108">
    <property type="entry name" value="PROTEIN_KINASE_ST"/>
    <property type="match status" value="1"/>
</dbReference>
<dbReference type="AlphaFoldDB" id="A0A671NBC8"/>
<keyword evidence="5" id="KW-0723">Serine/threonine-protein kinase</keyword>
<feature type="domain" description="Protein kinase" evidence="7">
    <location>
        <begin position="39"/>
        <end position="396"/>
    </location>
</feature>
<dbReference type="SMART" id="SM00220">
    <property type="entry name" value="S_TKc"/>
    <property type="match status" value="1"/>
</dbReference>
<protein>
    <recommendedName>
        <fullName evidence="1">non-specific serine/threonine protein kinase</fullName>
        <ecNumber evidence="1">2.7.11.1</ecNumber>
    </recommendedName>
</protein>
<feature type="binding site" evidence="4">
    <location>
        <position position="73"/>
    </location>
    <ligand>
        <name>ATP</name>
        <dbReference type="ChEBI" id="CHEBI:30616"/>
    </ligand>
</feature>
<organism evidence="8 9">
    <name type="scientific">Sinocyclocheilus anshuiensis</name>
    <dbReference type="NCBI Taxonomy" id="1608454"/>
    <lineage>
        <taxon>Eukaryota</taxon>
        <taxon>Metazoa</taxon>
        <taxon>Chordata</taxon>
        <taxon>Craniata</taxon>
        <taxon>Vertebrata</taxon>
        <taxon>Euteleostomi</taxon>
        <taxon>Actinopterygii</taxon>
        <taxon>Neopterygii</taxon>
        <taxon>Teleostei</taxon>
        <taxon>Ostariophysi</taxon>
        <taxon>Cypriniformes</taxon>
        <taxon>Cyprinidae</taxon>
        <taxon>Cyprininae</taxon>
        <taxon>Sinocyclocheilus</taxon>
    </lineage>
</organism>
<dbReference type="GO" id="GO:0005524">
    <property type="term" value="F:ATP binding"/>
    <property type="evidence" value="ECO:0007669"/>
    <property type="project" value="UniProtKB-UniRule"/>
</dbReference>
<evidence type="ECO:0000256" key="2">
    <source>
        <dbReference type="ARBA" id="ARBA00022741"/>
    </source>
</evidence>
<evidence type="ECO:0000256" key="5">
    <source>
        <dbReference type="RuleBase" id="RU000304"/>
    </source>
</evidence>
<dbReference type="EC" id="2.7.11.1" evidence="1"/>
<comment type="similarity">
    <text evidence="5">Belongs to the protein kinase superfamily.</text>
</comment>
<dbReference type="GO" id="GO:0004674">
    <property type="term" value="F:protein serine/threonine kinase activity"/>
    <property type="evidence" value="ECO:0007669"/>
    <property type="project" value="UniProtKB-KW"/>
</dbReference>
<proteinExistence type="inferred from homology"/>
<evidence type="ECO:0000256" key="3">
    <source>
        <dbReference type="ARBA" id="ARBA00022840"/>
    </source>
</evidence>
<dbReference type="Ensembl" id="ENSSANT00000042998.1">
    <property type="protein sequence ID" value="ENSSANP00000040383.1"/>
    <property type="gene ID" value="ENSSANG00000020320.1"/>
</dbReference>
<sequence length="407" mass="45741">MPPKSKAGGAKKARAPAKRKLAKEFPPGEVLMDNAKKKWKLGSPVGQGGFGLLYLANEDSSGSVGAGAPYVIKVEPSENGPLFSELKFYMRAAKPDLIGAWMKSRKMDYLGVPKYWGSGFHEKGGKRYRFMVMDRFGTDLQKKFEGNEKKFPRKLVLQLGLRLFDILEYIHDHEYVHADIKASNLLLSYTNPNQVYLVDYGLAYRYSPEGVPKEYKEDPKRCHDGTIEFTSIDAHKGVAPSRRGDLEIMGYCMIQWLCGRLPWEDKLQDPLYVRDSKLRCRDNINEFLKSCFPSENIPGEFMQEVKALGYTDKPDYAKLRGILQQGLKTIGATDDKKLDFDVSTNDAGPPSVKVRVTFSRTSKSRPLSHSLIHGALKIPAKRPAKKEAQASSEPAVKKSRGRPKKNS</sequence>
<gene>
    <name evidence="8" type="primary">vrk1</name>
</gene>
<evidence type="ECO:0000313" key="9">
    <source>
        <dbReference type="Proteomes" id="UP000472260"/>
    </source>
</evidence>
<dbReference type="Gene3D" id="1.10.510.10">
    <property type="entry name" value="Transferase(Phosphotransferase) domain 1"/>
    <property type="match status" value="1"/>
</dbReference>
<dbReference type="InterPro" id="IPR017441">
    <property type="entry name" value="Protein_kinase_ATP_BS"/>
</dbReference>
<evidence type="ECO:0000256" key="1">
    <source>
        <dbReference type="ARBA" id="ARBA00012513"/>
    </source>
</evidence>
<keyword evidence="5" id="KW-0808">Transferase</keyword>
<dbReference type="InterPro" id="IPR011009">
    <property type="entry name" value="Kinase-like_dom_sf"/>
</dbReference>
<keyword evidence="5" id="KW-0418">Kinase</keyword>
<evidence type="ECO:0000256" key="6">
    <source>
        <dbReference type="SAM" id="MobiDB-lite"/>
    </source>
</evidence>
<keyword evidence="2 4" id="KW-0547">Nucleotide-binding</keyword>
<dbReference type="InterPro" id="IPR008271">
    <property type="entry name" value="Ser/Thr_kinase_AS"/>
</dbReference>
<keyword evidence="9" id="KW-1185">Reference proteome</keyword>
<dbReference type="PROSITE" id="PS50011">
    <property type="entry name" value="PROTEIN_KINASE_DOM"/>
    <property type="match status" value="1"/>
</dbReference>
<dbReference type="PANTHER" id="PTHR11909">
    <property type="entry name" value="CASEIN KINASE-RELATED"/>
    <property type="match status" value="1"/>
</dbReference>
<evidence type="ECO:0000259" key="7">
    <source>
        <dbReference type="PROSITE" id="PS50011"/>
    </source>
</evidence>
<dbReference type="SUPFAM" id="SSF56112">
    <property type="entry name" value="Protein kinase-like (PK-like)"/>
    <property type="match status" value="1"/>
</dbReference>
<reference evidence="8" key="1">
    <citation type="submission" date="2025-08" db="UniProtKB">
        <authorList>
            <consortium name="Ensembl"/>
        </authorList>
    </citation>
    <scope>IDENTIFICATION</scope>
</reference>
<evidence type="ECO:0000256" key="4">
    <source>
        <dbReference type="PROSITE-ProRule" id="PRU10141"/>
    </source>
</evidence>
<dbReference type="InterPro" id="IPR000719">
    <property type="entry name" value="Prot_kinase_dom"/>
</dbReference>
<dbReference type="Pfam" id="PF00069">
    <property type="entry name" value="Pkinase"/>
    <property type="match status" value="1"/>
</dbReference>
<feature type="compositionally biased region" description="Basic residues" evidence="6">
    <location>
        <begin position="397"/>
        <end position="407"/>
    </location>
</feature>
<dbReference type="InterPro" id="IPR050235">
    <property type="entry name" value="CK1_Ser-Thr_kinase"/>
</dbReference>
<dbReference type="PROSITE" id="PS00107">
    <property type="entry name" value="PROTEIN_KINASE_ATP"/>
    <property type="match status" value="1"/>
</dbReference>
<accession>A0A671NBC8</accession>
<dbReference type="Proteomes" id="UP000472260">
    <property type="component" value="Unassembled WGS sequence"/>
</dbReference>
<reference evidence="8" key="2">
    <citation type="submission" date="2025-09" db="UniProtKB">
        <authorList>
            <consortium name="Ensembl"/>
        </authorList>
    </citation>
    <scope>IDENTIFICATION</scope>
</reference>
<feature type="region of interest" description="Disordered" evidence="6">
    <location>
        <begin position="365"/>
        <end position="407"/>
    </location>
</feature>